<evidence type="ECO:0000259" key="5">
    <source>
        <dbReference type="Pfam" id="PF00496"/>
    </source>
</evidence>
<evidence type="ECO:0000256" key="3">
    <source>
        <dbReference type="ARBA" id="ARBA00022729"/>
    </source>
</evidence>
<dbReference type="InterPro" id="IPR039424">
    <property type="entry name" value="SBP_5"/>
</dbReference>
<evidence type="ECO:0000313" key="8">
    <source>
        <dbReference type="Proteomes" id="UP001220962"/>
    </source>
</evidence>
<dbReference type="NCBIfam" id="NF045468">
    <property type="entry name" value="Opp5A_nikA"/>
    <property type="match status" value="1"/>
</dbReference>
<dbReference type="GO" id="GO:1904680">
    <property type="term" value="F:peptide transmembrane transporter activity"/>
    <property type="evidence" value="ECO:0007669"/>
    <property type="project" value="TreeGrafter"/>
</dbReference>
<protein>
    <submittedName>
        <fullName evidence="6">ABC transporter substrate-binding protein</fullName>
    </submittedName>
</protein>
<dbReference type="RefSeq" id="WP_238546299.1">
    <property type="nucleotide sequence ID" value="NZ_CP118101.1"/>
</dbReference>
<evidence type="ECO:0000256" key="4">
    <source>
        <dbReference type="SAM" id="Phobius"/>
    </source>
</evidence>
<dbReference type="Proteomes" id="UP001220962">
    <property type="component" value="Chromosome"/>
</dbReference>
<dbReference type="Pfam" id="PF00496">
    <property type="entry name" value="SBP_bac_5"/>
    <property type="match status" value="1"/>
</dbReference>
<evidence type="ECO:0000313" key="7">
    <source>
        <dbReference type="EMBL" id="WDI00736.1"/>
    </source>
</evidence>
<dbReference type="GO" id="GO:0015833">
    <property type="term" value="P:peptide transport"/>
    <property type="evidence" value="ECO:0007669"/>
    <property type="project" value="TreeGrafter"/>
</dbReference>
<name>A0AAX3MX88_9BACL</name>
<dbReference type="Gene3D" id="3.40.190.10">
    <property type="entry name" value="Periplasmic binding protein-like II"/>
    <property type="match status" value="1"/>
</dbReference>
<keyword evidence="4" id="KW-0812">Transmembrane</keyword>
<keyword evidence="4" id="KW-0472">Membrane</keyword>
<dbReference type="InterPro" id="IPR050035">
    <property type="entry name" value="NikA"/>
</dbReference>
<evidence type="ECO:0000313" key="6">
    <source>
        <dbReference type="EMBL" id="WDH81022.1"/>
    </source>
</evidence>
<dbReference type="EMBL" id="CP118101">
    <property type="protein sequence ID" value="WDH81022.1"/>
    <property type="molecule type" value="Genomic_DNA"/>
</dbReference>
<evidence type="ECO:0000313" key="9">
    <source>
        <dbReference type="Proteomes" id="UP001221519"/>
    </source>
</evidence>
<dbReference type="PROSITE" id="PS51257">
    <property type="entry name" value="PROKAR_LIPOPROTEIN"/>
    <property type="match status" value="1"/>
</dbReference>
<evidence type="ECO:0000256" key="2">
    <source>
        <dbReference type="ARBA" id="ARBA00022448"/>
    </source>
</evidence>
<keyword evidence="4" id="KW-1133">Transmembrane helix</keyword>
<gene>
    <name evidence="6" type="ORF">PUW23_15940</name>
    <name evidence="7" type="ORF">PUW25_15765</name>
</gene>
<keyword evidence="9" id="KW-1185">Reference proteome</keyword>
<dbReference type="CDD" id="cd08490">
    <property type="entry name" value="PBP2_NikA_DppA_OppA_like_3"/>
    <property type="match status" value="1"/>
</dbReference>
<keyword evidence="2" id="KW-0813">Transport</keyword>
<evidence type="ECO:0000256" key="1">
    <source>
        <dbReference type="ARBA" id="ARBA00005695"/>
    </source>
</evidence>
<keyword evidence="3" id="KW-0732">Signal</keyword>
<dbReference type="GO" id="GO:0042597">
    <property type="term" value="C:periplasmic space"/>
    <property type="evidence" value="ECO:0007669"/>
    <property type="project" value="UniProtKB-ARBA"/>
</dbReference>
<organism evidence="6 8">
    <name type="scientific">Paenibacillus urinalis</name>
    <dbReference type="NCBI Taxonomy" id="521520"/>
    <lineage>
        <taxon>Bacteria</taxon>
        <taxon>Bacillati</taxon>
        <taxon>Bacillota</taxon>
        <taxon>Bacilli</taxon>
        <taxon>Bacillales</taxon>
        <taxon>Paenibacillaceae</taxon>
        <taxon>Paenibacillus</taxon>
    </lineage>
</organism>
<proteinExistence type="inferred from homology"/>
<feature type="domain" description="Solute-binding protein family 5" evidence="5">
    <location>
        <begin position="92"/>
        <end position="446"/>
    </location>
</feature>
<dbReference type="PIRSF" id="PIRSF002741">
    <property type="entry name" value="MppA"/>
    <property type="match status" value="1"/>
</dbReference>
<dbReference type="SUPFAM" id="SSF53850">
    <property type="entry name" value="Periplasmic binding protein-like II"/>
    <property type="match status" value="1"/>
</dbReference>
<dbReference type="Proteomes" id="UP001221519">
    <property type="component" value="Chromosome"/>
</dbReference>
<dbReference type="PANTHER" id="PTHR30290:SF9">
    <property type="entry name" value="OLIGOPEPTIDE-BINDING PROTEIN APPA"/>
    <property type="match status" value="1"/>
</dbReference>
<dbReference type="InterPro" id="IPR030678">
    <property type="entry name" value="Peptide/Ni-bd"/>
</dbReference>
<reference evidence="6 9" key="1">
    <citation type="submission" date="2023-02" db="EMBL/GenBank/DDBJ databases">
        <title>Pathogen: clinical or host-associated sample.</title>
        <authorList>
            <person name="Hergert J."/>
            <person name="Casey R."/>
            <person name="Wagner J."/>
            <person name="Young E.L."/>
            <person name="Oakeson K.F."/>
        </authorList>
    </citation>
    <scope>NUCLEOTIDE SEQUENCE</scope>
    <source>
        <strain evidence="7 9">2022CK-00829</strain>
        <strain evidence="6">2022CK-00830</strain>
    </source>
</reference>
<dbReference type="GO" id="GO:0043190">
    <property type="term" value="C:ATP-binding cassette (ABC) transporter complex"/>
    <property type="evidence" value="ECO:0007669"/>
    <property type="project" value="InterPro"/>
</dbReference>
<feature type="transmembrane region" description="Helical" evidence="4">
    <location>
        <begin position="12"/>
        <end position="32"/>
    </location>
</feature>
<dbReference type="EMBL" id="CP118108">
    <property type="protein sequence ID" value="WDI00736.1"/>
    <property type="molecule type" value="Genomic_DNA"/>
</dbReference>
<comment type="similarity">
    <text evidence="1">Belongs to the bacterial solute-binding protein 5 family.</text>
</comment>
<dbReference type="PANTHER" id="PTHR30290">
    <property type="entry name" value="PERIPLASMIC BINDING COMPONENT OF ABC TRANSPORTER"/>
    <property type="match status" value="1"/>
</dbReference>
<accession>A0AAX3MX88</accession>
<dbReference type="AlphaFoldDB" id="A0AAX3MX88"/>
<dbReference type="Gene3D" id="3.10.105.10">
    <property type="entry name" value="Dipeptide-binding Protein, Domain 3"/>
    <property type="match status" value="1"/>
</dbReference>
<sequence length="531" mass="57831">MRGRGKNNKKWISVQIITLIMAIIVAGCSGNGGTSGGSEGTTDTAGSSSAGGTKELGLMFHFKSGTLDPSNDLVAVRAGIAETLVRLDENLEVQPWLATEWTTDDNQSWEFTIRDGVTFHDGSAVDAAAVKSSLERAVRVNSSLGTALKIDSMTAEGQKLIINTTEAHPALVSELINPYAAIISTAAEEEMGTDAFNLAPVGTGPFKVDSFTPNIQIDMIRNDHYWDGASPLDKVVFKFNEDGNVRSMALQSGEVDVATQLPAETVQTIEQAENLSVKSIAGLRVHFLLFNQDREGVKDLKVRQALDLLLDRESIANNIMMGHAVPANGPFNTRLPFGSQDEINELHVERAQQLLEEAGYTLQNGQMMKDGKPLTLKVLTYKGRPELPLIAQLLQSEAAKAGITINIQTVENVDTTIRENKDWDIVTYSNLSAPRGDGGYFLNSAFMPDGALNATDLNMSSLTSVLDQLNETSDPNERIQLTQEAVEVIKEEVPHAYAVYPNIIVGMNDRVTNWEPGAEEYYIITNKMDVK</sequence>
<dbReference type="InterPro" id="IPR000914">
    <property type="entry name" value="SBP_5_dom"/>
</dbReference>